<dbReference type="CDD" id="cd06173">
    <property type="entry name" value="MFS_MefA_like"/>
    <property type="match status" value="1"/>
</dbReference>
<name>A0A2D0KNR3_9GAMM</name>
<feature type="transmembrane region" description="Helical" evidence="7">
    <location>
        <begin position="92"/>
        <end position="115"/>
    </location>
</feature>
<organism evidence="8 9">
    <name type="scientific">Xenorhabdus stockiae</name>
    <dbReference type="NCBI Taxonomy" id="351614"/>
    <lineage>
        <taxon>Bacteria</taxon>
        <taxon>Pseudomonadati</taxon>
        <taxon>Pseudomonadota</taxon>
        <taxon>Gammaproteobacteria</taxon>
        <taxon>Enterobacterales</taxon>
        <taxon>Morganellaceae</taxon>
        <taxon>Xenorhabdus</taxon>
    </lineage>
</organism>
<dbReference type="PANTHER" id="PTHR43266">
    <property type="entry name" value="MACROLIDE-EFFLUX PROTEIN"/>
    <property type="match status" value="1"/>
</dbReference>
<feature type="transmembrane region" description="Helical" evidence="7">
    <location>
        <begin position="383"/>
        <end position="403"/>
    </location>
</feature>
<evidence type="ECO:0000256" key="3">
    <source>
        <dbReference type="ARBA" id="ARBA00022475"/>
    </source>
</evidence>
<keyword evidence="4 7" id="KW-0812">Transmembrane</keyword>
<evidence type="ECO:0000256" key="6">
    <source>
        <dbReference type="ARBA" id="ARBA00023136"/>
    </source>
</evidence>
<feature type="transmembrane region" description="Helical" evidence="7">
    <location>
        <begin position="360"/>
        <end position="377"/>
    </location>
</feature>
<comment type="caution">
    <text evidence="8">The sequence shown here is derived from an EMBL/GenBank/DDBJ whole genome shotgun (WGS) entry which is preliminary data.</text>
</comment>
<dbReference type="InterPro" id="IPR036259">
    <property type="entry name" value="MFS_trans_sf"/>
</dbReference>
<dbReference type="Gene3D" id="1.20.1250.20">
    <property type="entry name" value="MFS general substrate transporter like domains"/>
    <property type="match status" value="1"/>
</dbReference>
<dbReference type="AlphaFoldDB" id="A0A2D0KNR3"/>
<dbReference type="EMBL" id="NJAJ01000020">
    <property type="protein sequence ID" value="PHM65070.1"/>
    <property type="molecule type" value="Genomic_DNA"/>
</dbReference>
<sequence>MKLYYALKNRIIFRLWAALTLSCVGAEIYSFAVVWIATDRFGNDSGYLIALQAGIILFATLTSGALTEGFYHRNMMILSDLARFVATLLPFISWQVNGIVPTWLLVFVIAVVSWFRPVFDPALQAILPAISADRSQLQTINGLFDIVRRIARIAGPAFAAMMFTVMSVYNFFFFNAVTYLISAVFIFSISSVLQRIEGAPANYTRSGGFIRRNAEAIFGGFLALNRQFSINFHLIAYALCNAGWYVSLVIGLALKLHQQFPEKSEYFGYILGIYGVFNVLSNLIFSELTITRPVLAMSVGRLLSGLALLMMAMSDNILLIMFLSGIAALGAPVTQIPLATLMQTQFAKEDVVRVFRCRMFYEWFFLLLALLAIPALIHIISLYWVMMLSALCYLILGCSGLILTREVVHTGQS</sequence>
<protein>
    <submittedName>
        <fullName evidence="8">Macrolide-efflux protein A</fullName>
    </submittedName>
</protein>
<dbReference type="Pfam" id="PF07690">
    <property type="entry name" value="MFS_1"/>
    <property type="match status" value="1"/>
</dbReference>
<gene>
    <name evidence="8" type="ORF">Xsto_02385</name>
</gene>
<feature type="transmembrane region" description="Helical" evidence="7">
    <location>
        <begin position="49"/>
        <end position="71"/>
    </location>
</feature>
<evidence type="ECO:0000313" key="8">
    <source>
        <dbReference type="EMBL" id="PHM65070.1"/>
    </source>
</evidence>
<keyword evidence="2" id="KW-0813">Transport</keyword>
<dbReference type="GO" id="GO:0005886">
    <property type="term" value="C:plasma membrane"/>
    <property type="evidence" value="ECO:0007669"/>
    <property type="project" value="UniProtKB-SubCell"/>
</dbReference>
<feature type="transmembrane region" description="Helical" evidence="7">
    <location>
        <begin position="294"/>
        <end position="313"/>
    </location>
</feature>
<evidence type="ECO:0000256" key="2">
    <source>
        <dbReference type="ARBA" id="ARBA00022448"/>
    </source>
</evidence>
<dbReference type="SUPFAM" id="SSF103473">
    <property type="entry name" value="MFS general substrate transporter"/>
    <property type="match status" value="1"/>
</dbReference>
<comment type="subcellular location">
    <subcellularLocation>
        <location evidence="1">Cell membrane</location>
        <topology evidence="1">Multi-pass membrane protein</topology>
    </subcellularLocation>
</comment>
<accession>A0A2D0KNR3</accession>
<dbReference type="InterPro" id="IPR011701">
    <property type="entry name" value="MFS"/>
</dbReference>
<dbReference type="RefSeq" id="WP_099125171.1">
    <property type="nucleotide sequence ID" value="NZ_CAWNRH010000094.1"/>
</dbReference>
<proteinExistence type="predicted"/>
<keyword evidence="5 7" id="KW-1133">Transmembrane helix</keyword>
<evidence type="ECO:0000256" key="5">
    <source>
        <dbReference type="ARBA" id="ARBA00022989"/>
    </source>
</evidence>
<dbReference type="GO" id="GO:0022857">
    <property type="term" value="F:transmembrane transporter activity"/>
    <property type="evidence" value="ECO:0007669"/>
    <property type="project" value="InterPro"/>
</dbReference>
<evidence type="ECO:0000256" key="1">
    <source>
        <dbReference type="ARBA" id="ARBA00004651"/>
    </source>
</evidence>
<evidence type="ECO:0000313" key="9">
    <source>
        <dbReference type="Proteomes" id="UP000222366"/>
    </source>
</evidence>
<dbReference type="PANTHER" id="PTHR43266:SF2">
    <property type="entry name" value="MAJOR FACILITATOR SUPERFAMILY (MFS) PROFILE DOMAIN-CONTAINING PROTEIN"/>
    <property type="match status" value="1"/>
</dbReference>
<feature type="transmembrane region" description="Helical" evidence="7">
    <location>
        <begin position="234"/>
        <end position="254"/>
    </location>
</feature>
<keyword evidence="9" id="KW-1185">Reference proteome</keyword>
<feature type="transmembrane region" description="Helical" evidence="7">
    <location>
        <begin position="12"/>
        <end position="37"/>
    </location>
</feature>
<dbReference type="Proteomes" id="UP000222366">
    <property type="component" value="Unassembled WGS sequence"/>
</dbReference>
<keyword evidence="6 7" id="KW-0472">Membrane</keyword>
<reference evidence="8 9" key="1">
    <citation type="journal article" date="2017" name="Nat. Microbiol.">
        <title>Natural product diversity associated with the nematode symbionts Photorhabdus and Xenorhabdus.</title>
        <authorList>
            <person name="Tobias N.J."/>
            <person name="Wolff H."/>
            <person name="Djahanschiri B."/>
            <person name="Grundmann F."/>
            <person name="Kronenwerth M."/>
            <person name="Shi Y.M."/>
            <person name="Simonyi S."/>
            <person name="Grun P."/>
            <person name="Shapiro-Ilan D."/>
            <person name="Pidot S.J."/>
            <person name="Stinear T.P."/>
            <person name="Ebersberger I."/>
            <person name="Bode H.B."/>
        </authorList>
    </citation>
    <scope>NUCLEOTIDE SEQUENCE [LARGE SCALE GENOMIC DNA]</scope>
    <source>
        <strain evidence="8 9">DSM 17904</strain>
    </source>
</reference>
<feature type="transmembrane region" description="Helical" evidence="7">
    <location>
        <begin position="171"/>
        <end position="193"/>
    </location>
</feature>
<keyword evidence="3" id="KW-1003">Cell membrane</keyword>
<feature type="transmembrane region" description="Helical" evidence="7">
    <location>
        <begin position="266"/>
        <end position="285"/>
    </location>
</feature>
<evidence type="ECO:0000256" key="4">
    <source>
        <dbReference type="ARBA" id="ARBA00022692"/>
    </source>
</evidence>
<feature type="transmembrane region" description="Helical" evidence="7">
    <location>
        <begin position="319"/>
        <end position="339"/>
    </location>
</feature>
<evidence type="ECO:0000256" key="7">
    <source>
        <dbReference type="SAM" id="Phobius"/>
    </source>
</evidence>